<dbReference type="KEGG" id="csr:Cspa_c52730"/>
<keyword evidence="4" id="KW-0067">ATP-binding</keyword>
<dbReference type="InterPro" id="IPR036640">
    <property type="entry name" value="ABC1_TM_sf"/>
</dbReference>
<comment type="subcellular location">
    <subcellularLocation>
        <location evidence="1">Cell membrane</location>
        <topology evidence="1">Multi-pass membrane protein</topology>
    </subcellularLocation>
</comment>
<dbReference type="SUPFAM" id="SSF52540">
    <property type="entry name" value="P-loop containing nucleoside triphosphate hydrolases"/>
    <property type="match status" value="1"/>
</dbReference>
<keyword evidence="5 7" id="KW-1133">Transmembrane helix</keyword>
<dbReference type="PROSITE" id="PS00211">
    <property type="entry name" value="ABC_TRANSPORTER_1"/>
    <property type="match status" value="1"/>
</dbReference>
<dbReference type="HOGENOM" id="CLU_000604_84_3_9"/>
<evidence type="ECO:0000313" key="11">
    <source>
        <dbReference type="Proteomes" id="UP000011728"/>
    </source>
</evidence>
<dbReference type="RefSeq" id="WP_015395325.1">
    <property type="nucleotide sequence ID" value="NC_020291.1"/>
</dbReference>
<feature type="domain" description="ABC transporter" evidence="8">
    <location>
        <begin position="363"/>
        <end position="598"/>
    </location>
</feature>
<dbReference type="InterPro" id="IPR011527">
    <property type="entry name" value="ABC1_TM_dom"/>
</dbReference>
<dbReference type="InterPro" id="IPR003593">
    <property type="entry name" value="AAA+_ATPase"/>
</dbReference>
<evidence type="ECO:0000259" key="9">
    <source>
        <dbReference type="PROSITE" id="PS50929"/>
    </source>
</evidence>
<organism evidence="10 11">
    <name type="scientific">Clostridium saccharoperbutylacetonicum N1-4(HMT)</name>
    <dbReference type="NCBI Taxonomy" id="931276"/>
    <lineage>
        <taxon>Bacteria</taxon>
        <taxon>Bacillati</taxon>
        <taxon>Bacillota</taxon>
        <taxon>Clostridia</taxon>
        <taxon>Eubacteriales</taxon>
        <taxon>Clostridiaceae</taxon>
        <taxon>Clostridium</taxon>
    </lineage>
</organism>
<feature type="transmembrane region" description="Helical" evidence="7">
    <location>
        <begin position="269"/>
        <end position="295"/>
    </location>
</feature>
<dbReference type="AlphaFoldDB" id="M1MS82"/>
<dbReference type="FunFam" id="3.40.50.300:FF:000218">
    <property type="entry name" value="Multidrug ABC transporter ATP-binding protein"/>
    <property type="match status" value="1"/>
</dbReference>
<dbReference type="PROSITE" id="PS50929">
    <property type="entry name" value="ABC_TM1F"/>
    <property type="match status" value="1"/>
</dbReference>
<feature type="transmembrane region" description="Helical" evidence="7">
    <location>
        <begin position="188"/>
        <end position="207"/>
    </location>
</feature>
<dbReference type="PANTHER" id="PTHR43394">
    <property type="entry name" value="ATP-DEPENDENT PERMEASE MDL1, MITOCHONDRIAL"/>
    <property type="match status" value="1"/>
</dbReference>
<dbReference type="Gene3D" id="1.20.1560.10">
    <property type="entry name" value="ABC transporter type 1, transmembrane domain"/>
    <property type="match status" value="1"/>
</dbReference>
<dbReference type="GO" id="GO:0005524">
    <property type="term" value="F:ATP binding"/>
    <property type="evidence" value="ECO:0007669"/>
    <property type="project" value="UniProtKB-KW"/>
</dbReference>
<feature type="transmembrane region" description="Helical" evidence="7">
    <location>
        <begin position="307"/>
        <end position="328"/>
    </location>
</feature>
<reference evidence="10 11" key="1">
    <citation type="submission" date="2013-02" db="EMBL/GenBank/DDBJ databases">
        <title>Genome sequence of Clostridium saccharoperbutylacetonicum N1-4(HMT).</title>
        <authorList>
            <person name="Poehlein A."/>
            <person name="Daniel R."/>
        </authorList>
    </citation>
    <scope>NUCLEOTIDE SEQUENCE [LARGE SCALE GENOMIC DNA]</scope>
    <source>
        <strain evidence="11">N1-4(HMT)</strain>
    </source>
</reference>
<evidence type="ECO:0000256" key="3">
    <source>
        <dbReference type="ARBA" id="ARBA00022741"/>
    </source>
</evidence>
<protein>
    <submittedName>
        <fullName evidence="10">ABC-type multidrug transport system, ATPase and permease component</fullName>
    </submittedName>
</protein>
<dbReference type="PANTHER" id="PTHR43394:SF1">
    <property type="entry name" value="ATP-BINDING CASSETTE SUB-FAMILY B MEMBER 10, MITOCHONDRIAL"/>
    <property type="match status" value="1"/>
</dbReference>
<name>M1MS82_9CLOT</name>
<evidence type="ECO:0000256" key="6">
    <source>
        <dbReference type="ARBA" id="ARBA00023136"/>
    </source>
</evidence>
<keyword evidence="6 7" id="KW-0472">Membrane</keyword>
<dbReference type="InterPro" id="IPR027417">
    <property type="entry name" value="P-loop_NTPase"/>
</dbReference>
<feature type="transmembrane region" description="Helical" evidence="7">
    <location>
        <begin position="41"/>
        <end position="61"/>
    </location>
</feature>
<sequence length="600" mass="67188">MIELKNKLDDKLEPQEEALLEIFKQNENNTLKTLIGIYKGYYLNLFFSVIFFLIKSSPVWIMPVVSANIINAATDKGENAVNIIIVNVIIILVMVLQNVPTNYIHTVLYAKTIRSVERELRSTLVKKLQQLSIAYHNEMQSGRLQSKIMRDVEQIENLSSQVFITILGIALNIVVALGVVIFKSLTVFIFFVGTIPVAVIIIIVFSGKIKRYNSDYRKEMEDTSVSVMEMVELIPVTRAHALEKQETKKIDRQLVNVEKKGLKLDLIQAYFSSISWVAFQVFQIICLGFTGYIAVKGYISIGEVVLYQTYFGSIVAQIAGVITLLPTIAKGLESVSSIGDILLSDDIENNRKKKKIKEVKGEITFRNVNFQYKDSELPILTNLNFTINPGETIAFVGASGAGKSTILNLVIGFFQATEGQVLIDNQDIATLNLQSYRSHIAVVPQNAILFSDSIRENIIYGTNSISYEELNRIIKAANLEELIESLPDGVDTKITEHGMNLSGGQRQRISIARAFARNPKILVLDEATSALDSISEKKIQESIENLVKDRTTLVVAHRLSTIRNADKIAVIGNGGLEEFGTYEELMEKKGEFYKLKKLQM</sequence>
<dbReference type="EMBL" id="CP004121">
    <property type="protein sequence ID" value="AGF59018.1"/>
    <property type="molecule type" value="Genomic_DNA"/>
</dbReference>
<evidence type="ECO:0000256" key="4">
    <source>
        <dbReference type="ARBA" id="ARBA00022840"/>
    </source>
</evidence>
<dbReference type="GO" id="GO:0016887">
    <property type="term" value="F:ATP hydrolysis activity"/>
    <property type="evidence" value="ECO:0007669"/>
    <property type="project" value="InterPro"/>
</dbReference>
<proteinExistence type="predicted"/>
<dbReference type="SMART" id="SM00382">
    <property type="entry name" value="AAA"/>
    <property type="match status" value="1"/>
</dbReference>
<feature type="transmembrane region" description="Helical" evidence="7">
    <location>
        <begin position="162"/>
        <end position="182"/>
    </location>
</feature>
<dbReference type="GO" id="GO:0005886">
    <property type="term" value="C:plasma membrane"/>
    <property type="evidence" value="ECO:0007669"/>
    <property type="project" value="UniProtKB-SubCell"/>
</dbReference>
<feature type="domain" description="ABC transmembrane type-1" evidence="9">
    <location>
        <begin position="61"/>
        <end position="330"/>
    </location>
</feature>
<keyword evidence="3" id="KW-0547">Nucleotide-binding</keyword>
<evidence type="ECO:0000256" key="2">
    <source>
        <dbReference type="ARBA" id="ARBA00022692"/>
    </source>
</evidence>
<dbReference type="Pfam" id="PF00664">
    <property type="entry name" value="ABC_membrane"/>
    <property type="match status" value="1"/>
</dbReference>
<dbReference type="GO" id="GO:0015421">
    <property type="term" value="F:ABC-type oligopeptide transporter activity"/>
    <property type="evidence" value="ECO:0007669"/>
    <property type="project" value="TreeGrafter"/>
</dbReference>
<evidence type="ECO:0000256" key="7">
    <source>
        <dbReference type="SAM" id="Phobius"/>
    </source>
</evidence>
<evidence type="ECO:0000259" key="8">
    <source>
        <dbReference type="PROSITE" id="PS50893"/>
    </source>
</evidence>
<dbReference type="InterPro" id="IPR017871">
    <property type="entry name" value="ABC_transporter-like_CS"/>
</dbReference>
<dbReference type="STRING" id="36745.CLSAP_50190"/>
<dbReference type="PATRIC" id="fig|931276.5.peg.5329"/>
<evidence type="ECO:0000256" key="1">
    <source>
        <dbReference type="ARBA" id="ARBA00004651"/>
    </source>
</evidence>
<feature type="transmembrane region" description="Helical" evidence="7">
    <location>
        <begin position="81"/>
        <end position="99"/>
    </location>
</feature>
<dbReference type="InterPro" id="IPR003439">
    <property type="entry name" value="ABC_transporter-like_ATP-bd"/>
</dbReference>
<dbReference type="Proteomes" id="UP000011728">
    <property type="component" value="Chromosome"/>
</dbReference>
<keyword evidence="11" id="KW-1185">Reference proteome</keyword>
<dbReference type="CDD" id="cd07346">
    <property type="entry name" value="ABC_6TM_exporters"/>
    <property type="match status" value="1"/>
</dbReference>
<dbReference type="InterPro" id="IPR039421">
    <property type="entry name" value="Type_1_exporter"/>
</dbReference>
<dbReference type="Gene3D" id="3.40.50.300">
    <property type="entry name" value="P-loop containing nucleotide triphosphate hydrolases"/>
    <property type="match status" value="1"/>
</dbReference>
<evidence type="ECO:0000256" key="5">
    <source>
        <dbReference type="ARBA" id="ARBA00022989"/>
    </source>
</evidence>
<gene>
    <name evidence="10" type="ORF">Cspa_c52730</name>
</gene>
<accession>M1MS82</accession>
<dbReference type="eggNOG" id="COG1132">
    <property type="taxonomic scope" value="Bacteria"/>
</dbReference>
<dbReference type="PROSITE" id="PS50893">
    <property type="entry name" value="ABC_TRANSPORTER_2"/>
    <property type="match status" value="1"/>
</dbReference>
<evidence type="ECO:0000313" key="10">
    <source>
        <dbReference type="EMBL" id="AGF59018.1"/>
    </source>
</evidence>
<dbReference type="OrthoDB" id="9806127at2"/>
<dbReference type="Pfam" id="PF00005">
    <property type="entry name" value="ABC_tran"/>
    <property type="match status" value="1"/>
</dbReference>
<keyword evidence="2 7" id="KW-0812">Transmembrane</keyword>
<dbReference type="SUPFAM" id="SSF90123">
    <property type="entry name" value="ABC transporter transmembrane region"/>
    <property type="match status" value="1"/>
</dbReference>